<protein>
    <submittedName>
        <fullName evidence="1">Uncharacterized protein</fullName>
    </submittedName>
</protein>
<accession>A0ACC8X7W2</accession>
<gene>
    <name evidence="1" type="ORF">AN396_11810</name>
</gene>
<reference evidence="1" key="1">
    <citation type="submission" date="2016-08" db="EMBL/GenBank/DDBJ databases">
        <authorList>
            <person name="Ngugi D.K."/>
            <person name="Miyake S."/>
            <person name="Stingl U."/>
        </authorList>
    </citation>
    <scope>NUCLEOTIDE SEQUENCE</scope>
    <source>
        <strain evidence="1">SCG-B11WGA-EpuloA1</strain>
    </source>
</reference>
<name>A0ACC8X7W2_9FIRM</name>
<dbReference type="EMBL" id="LJDB01000100">
    <property type="protein sequence ID" value="ONI38008.1"/>
    <property type="molecule type" value="Genomic_DNA"/>
</dbReference>
<organism evidence="1 2">
    <name type="scientific">Candidatus Epulonipiscium fishelsonii</name>
    <dbReference type="NCBI Taxonomy" id="77094"/>
    <lineage>
        <taxon>Bacteria</taxon>
        <taxon>Bacillati</taxon>
        <taxon>Bacillota</taxon>
        <taxon>Clostridia</taxon>
        <taxon>Lachnospirales</taxon>
        <taxon>Lachnospiraceae</taxon>
        <taxon>Candidatus Epulonipiscium</taxon>
    </lineage>
</organism>
<proteinExistence type="predicted"/>
<comment type="caution">
    <text evidence="1">The sequence shown here is derived from an EMBL/GenBank/DDBJ whole genome shotgun (WGS) entry which is preliminary data.</text>
</comment>
<sequence>MSKNKDSLKQKFNKEVINTYKRIATEVKYKSSGLLTQINKYGGYEASLKYIMTDANTMDFSVLWEYQRLDLSIEALILKEDYKSLFPDYILEFCENRLKEYNYTPNKIVPNTPVIKKDLVESTSSEEIKPSYNWNEVDISINMWEEIFLNEKIFTQKNQDLFLRMYLAGGKCIQSLDLSVEDGYSEKYPFKEVVTSLSKRIKTHTKIDPPQIKDEVLWWNIVFVGWFNSNKSFEWTISPKLFAAMDSLNTKNKLITSKITLKMNTDEINKRGEHMEEKPKVKSIDDFVMGLFADISDKEIKPEICDKKIEKENDDTISIDEKVDINSVELNNIIPKDEKANIDSVEPSSIIPKNEKVDIDSVEPSSIIPKNEKVDIDSVELNNIITKDEKVDIDSVELSSIIPKNEKVGIDSVELSNIIPKDEKVDTISIQSNISVNPEKEDTNIISMEENQKITTIIPIEETIAKIKLWEELKTICLEYYGAICEVCGTDYGYTYGNKFERLIDIHNMKSSNEEYDNLDVNPEEDLVPVCHNCHFIMHTKKPCYTIDEMKQLYEENGM</sequence>
<evidence type="ECO:0000313" key="1">
    <source>
        <dbReference type="EMBL" id="ONI38008.1"/>
    </source>
</evidence>
<evidence type="ECO:0000313" key="2">
    <source>
        <dbReference type="Proteomes" id="UP000188605"/>
    </source>
</evidence>
<dbReference type="Proteomes" id="UP000188605">
    <property type="component" value="Unassembled WGS sequence"/>
</dbReference>
<keyword evidence="2" id="KW-1185">Reference proteome</keyword>